<dbReference type="PANTHER" id="PTHR38100:SF1">
    <property type="entry name" value="HIGH FREQUENCY LYSOGENIZATION PROTEIN HFLD"/>
    <property type="match status" value="1"/>
</dbReference>
<dbReference type="InterPro" id="IPR007451">
    <property type="entry name" value="HflD"/>
</dbReference>
<dbReference type="Proteomes" id="UP001308005">
    <property type="component" value="Unassembled WGS sequence"/>
</dbReference>
<gene>
    <name evidence="4 5" type="primary">hflD</name>
    <name evidence="5" type="ORF">VSS37_05050</name>
</gene>
<evidence type="ECO:0000313" key="5">
    <source>
        <dbReference type="EMBL" id="MEB4590337.1"/>
    </source>
</evidence>
<evidence type="ECO:0000256" key="1">
    <source>
        <dbReference type="ARBA" id="ARBA00022475"/>
    </source>
</evidence>
<dbReference type="InterPro" id="IPR035932">
    <property type="entry name" value="HflD-like_sf"/>
</dbReference>
<evidence type="ECO:0000256" key="3">
    <source>
        <dbReference type="ARBA" id="ARBA00023136"/>
    </source>
</evidence>
<dbReference type="PANTHER" id="PTHR38100">
    <property type="entry name" value="HIGH FREQUENCY LYSOGENIZATION PROTEIN HFLD"/>
    <property type="match status" value="1"/>
</dbReference>
<evidence type="ECO:0000256" key="2">
    <source>
        <dbReference type="ARBA" id="ARBA00022490"/>
    </source>
</evidence>
<name>A0ABU6CU31_9GAMM</name>
<sequence length="215" mass="24040">MEANTRNRTIALAALFQCVEGVTQIASRGRVDAELFDACINSVLTEDTHSVEAIYGGLEKLKTGFKVLMYQLGTGGMTPDGRPKNIEATRYAVNLLYLEKKLANDPDMFQALLKNIENAQQQLDFFAMTHPNMIARLAEIYSNTISKIGPRIMIKGDQNHLANPENAARIRALLLAGVRAALLWRQAGGNRWKLIFARGTMQKEAQRLLNEDYRS</sequence>
<dbReference type="Gene3D" id="1.10.3890.10">
    <property type="entry name" value="HflD-like"/>
    <property type="match status" value="1"/>
</dbReference>
<comment type="caution">
    <text evidence="5">The sequence shown here is derived from an EMBL/GenBank/DDBJ whole genome shotgun (WGS) entry which is preliminary data.</text>
</comment>
<keyword evidence="6" id="KW-1185">Reference proteome</keyword>
<proteinExistence type="inferred from homology"/>
<dbReference type="EMBL" id="JAYMYJ010000042">
    <property type="protein sequence ID" value="MEB4590337.1"/>
    <property type="molecule type" value="Genomic_DNA"/>
</dbReference>
<protein>
    <recommendedName>
        <fullName evidence="4">High frequency lysogenization protein HflD homolog</fullName>
    </recommendedName>
</protein>
<dbReference type="SUPFAM" id="SSF101322">
    <property type="entry name" value="YcfC-like"/>
    <property type="match status" value="1"/>
</dbReference>
<accession>A0ABU6CU31</accession>
<dbReference type="RefSeq" id="WP_324693621.1">
    <property type="nucleotide sequence ID" value="NZ_JAYMYJ010000042.1"/>
</dbReference>
<evidence type="ECO:0000256" key="4">
    <source>
        <dbReference type="HAMAP-Rule" id="MF_00695"/>
    </source>
</evidence>
<dbReference type="Pfam" id="PF04356">
    <property type="entry name" value="DUF489"/>
    <property type="match status" value="1"/>
</dbReference>
<comment type="subcellular location">
    <subcellularLocation>
        <location evidence="4">Cytoplasm</location>
    </subcellularLocation>
    <subcellularLocation>
        <location evidence="4">Cell membrane</location>
        <topology evidence="4">Peripheral membrane protein</topology>
        <orientation evidence="4">Cytoplasmic side</orientation>
    </subcellularLocation>
</comment>
<dbReference type="NCBIfam" id="NF001246">
    <property type="entry name" value="PRK00218.1-2"/>
    <property type="match status" value="1"/>
</dbReference>
<keyword evidence="1 4" id="KW-1003">Cell membrane</keyword>
<keyword evidence="2 4" id="KW-0963">Cytoplasm</keyword>
<keyword evidence="3 4" id="KW-0472">Membrane</keyword>
<comment type="similarity">
    <text evidence="4">Belongs to the HflD family.</text>
</comment>
<reference evidence="6" key="1">
    <citation type="submission" date="2023-07" db="EMBL/GenBank/DDBJ databases">
        <title>The carbon used by Thiothrix.</title>
        <authorList>
            <person name="Chen L."/>
        </authorList>
    </citation>
    <scope>NUCLEOTIDE SEQUENCE [LARGE SCALE GENOMIC DNA]</scope>
</reference>
<dbReference type="HAMAP" id="MF_00695">
    <property type="entry name" value="HflD_protein"/>
    <property type="match status" value="1"/>
</dbReference>
<evidence type="ECO:0000313" key="6">
    <source>
        <dbReference type="Proteomes" id="UP001308005"/>
    </source>
</evidence>
<organism evidence="5 6">
    <name type="scientific">Candidatus Thiothrix phosphatis</name>
    <dbReference type="NCBI Taxonomy" id="3112415"/>
    <lineage>
        <taxon>Bacteria</taxon>
        <taxon>Pseudomonadati</taxon>
        <taxon>Pseudomonadota</taxon>
        <taxon>Gammaproteobacteria</taxon>
        <taxon>Thiotrichales</taxon>
        <taxon>Thiotrichaceae</taxon>
        <taxon>Thiothrix</taxon>
    </lineage>
</organism>